<evidence type="ECO:0000313" key="2">
    <source>
        <dbReference type="EMBL" id="QSQ21014.1"/>
    </source>
</evidence>
<dbReference type="SMART" id="SM00507">
    <property type="entry name" value="HNHc"/>
    <property type="match status" value="1"/>
</dbReference>
<evidence type="ECO:0000259" key="1">
    <source>
        <dbReference type="SMART" id="SM00507"/>
    </source>
</evidence>
<dbReference type="EMBL" id="CP071090">
    <property type="protein sequence ID" value="QSQ21014.1"/>
    <property type="molecule type" value="Genomic_DNA"/>
</dbReference>
<name>A0ABX7NQ81_9BACT</name>
<protein>
    <recommendedName>
        <fullName evidence="1">HNH nuclease domain-containing protein</fullName>
    </recommendedName>
</protein>
<feature type="domain" description="HNH nuclease" evidence="1">
    <location>
        <begin position="49"/>
        <end position="101"/>
    </location>
</feature>
<keyword evidence="3" id="KW-1185">Reference proteome</keyword>
<dbReference type="Proteomes" id="UP000662747">
    <property type="component" value="Chromosome"/>
</dbReference>
<dbReference type="Gene3D" id="1.10.30.50">
    <property type="match status" value="1"/>
</dbReference>
<gene>
    <name evidence="2" type="ORF">JY651_38335</name>
</gene>
<organism evidence="2 3">
    <name type="scientific">Pyxidicoccus parkwayensis</name>
    <dbReference type="NCBI Taxonomy" id="2813578"/>
    <lineage>
        <taxon>Bacteria</taxon>
        <taxon>Pseudomonadati</taxon>
        <taxon>Myxococcota</taxon>
        <taxon>Myxococcia</taxon>
        <taxon>Myxococcales</taxon>
        <taxon>Cystobacterineae</taxon>
        <taxon>Myxococcaceae</taxon>
        <taxon>Pyxidicoccus</taxon>
    </lineage>
</organism>
<reference evidence="2 3" key="1">
    <citation type="submission" date="2021-02" db="EMBL/GenBank/DDBJ databases">
        <title>De Novo genome assembly of isolated myxobacteria.</title>
        <authorList>
            <person name="Stevens D.C."/>
        </authorList>
    </citation>
    <scope>NUCLEOTIDE SEQUENCE [LARGE SCALE GENOMIC DNA]</scope>
    <source>
        <strain evidence="3">SCPEA02</strain>
    </source>
</reference>
<proteinExistence type="predicted"/>
<sequence>MRRLSREPLSSEAMHFLAERTQKVMAAADPSAEARRLWEQKGRAFDEIRAALEVMASGRERCMYCEDSAGTDIEHFWPKADYPQKAFTWTNYLLACSTCNSNHKREQFPRDASGLPLLIDPTVDEPREHLRLSGSTGKFTHRTPKGVQSIEVFGLGRGILEKGRQDAWDALQGFLVAYDVACSRQQWKRARAVQRIVCRHPFASVFGWFMEATKSPAAGILIDGHCLAVLAKYPDIQHWL</sequence>
<evidence type="ECO:0000313" key="3">
    <source>
        <dbReference type="Proteomes" id="UP000662747"/>
    </source>
</evidence>
<accession>A0ABX7NQ81</accession>
<dbReference type="RefSeq" id="WP_206722593.1">
    <property type="nucleotide sequence ID" value="NZ_CP071090.1"/>
</dbReference>
<dbReference type="InterPro" id="IPR003615">
    <property type="entry name" value="HNH_nuc"/>
</dbReference>